<comment type="caution">
    <text evidence="2">The sequence shown here is derived from an EMBL/GenBank/DDBJ whole genome shotgun (WGS) entry which is preliminary data.</text>
</comment>
<feature type="domain" description="N-acetyltransferase" evidence="1">
    <location>
        <begin position="6"/>
        <end position="155"/>
    </location>
</feature>
<dbReference type="GO" id="GO:0016747">
    <property type="term" value="F:acyltransferase activity, transferring groups other than amino-acyl groups"/>
    <property type="evidence" value="ECO:0007669"/>
    <property type="project" value="InterPro"/>
</dbReference>
<evidence type="ECO:0000259" key="1">
    <source>
        <dbReference type="PROSITE" id="PS51186"/>
    </source>
</evidence>
<dbReference type="EMBL" id="JAEKLZ010000249">
    <property type="protein sequence ID" value="MBW8727041.1"/>
    <property type="molecule type" value="Genomic_DNA"/>
</dbReference>
<dbReference type="InterPro" id="IPR016181">
    <property type="entry name" value="Acyl_CoA_acyltransferase"/>
</dbReference>
<organism evidence="2 3">
    <name type="scientific">Inquilinus limosus</name>
    <dbReference type="NCBI Taxonomy" id="171674"/>
    <lineage>
        <taxon>Bacteria</taxon>
        <taxon>Pseudomonadati</taxon>
        <taxon>Pseudomonadota</taxon>
        <taxon>Alphaproteobacteria</taxon>
        <taxon>Rhodospirillales</taxon>
        <taxon>Rhodospirillaceae</taxon>
        <taxon>Inquilinus</taxon>
    </lineage>
</organism>
<proteinExistence type="predicted"/>
<dbReference type="Gene3D" id="3.40.630.30">
    <property type="match status" value="1"/>
</dbReference>
<protein>
    <submittedName>
        <fullName evidence="2">GNAT family N-acetyltransferase</fullName>
    </submittedName>
</protein>
<dbReference type="SUPFAM" id="SSF55729">
    <property type="entry name" value="Acyl-CoA N-acyltransferases (Nat)"/>
    <property type="match status" value="1"/>
</dbReference>
<reference evidence="2" key="1">
    <citation type="submission" date="2020-06" db="EMBL/GenBank/DDBJ databases">
        <title>Stable isotope informed genome-resolved metagenomics uncovers potential trophic interactions in rhizosphere soil.</title>
        <authorList>
            <person name="Starr E.P."/>
            <person name="Shi S."/>
            <person name="Blazewicz S.J."/>
            <person name="Koch B.J."/>
            <person name="Probst A.J."/>
            <person name="Hungate B.A."/>
            <person name="Pett-Ridge J."/>
            <person name="Firestone M.K."/>
            <person name="Banfield J.F."/>
        </authorList>
    </citation>
    <scope>NUCLEOTIDE SEQUENCE</scope>
    <source>
        <strain evidence="2">YM_69_17</strain>
    </source>
</reference>
<evidence type="ECO:0000313" key="3">
    <source>
        <dbReference type="Proteomes" id="UP000700706"/>
    </source>
</evidence>
<name>A0A952KIR7_9PROT</name>
<gene>
    <name evidence="2" type="ORF">JF625_18085</name>
</gene>
<dbReference type="PROSITE" id="PS51186">
    <property type="entry name" value="GNAT"/>
    <property type="match status" value="1"/>
</dbReference>
<dbReference type="AlphaFoldDB" id="A0A952KIR7"/>
<dbReference type="Pfam" id="PF00583">
    <property type="entry name" value="Acetyltransf_1"/>
    <property type="match status" value="1"/>
</dbReference>
<sequence>MSGDRLRVTDADSGTAAVAVSLLVRFFREEGFATGQSAIADSVREMVADPHHWVGLAWLDDVAVGVVTVTTMFYVEGGRLGEIGDLYVLPVARKMGVAAALIAAAESRCAAMGCSEIFVVVTPEGEARHGLEGFYSRFGFAWDGRRLLSRRLLRS</sequence>
<dbReference type="InterPro" id="IPR000182">
    <property type="entry name" value="GNAT_dom"/>
</dbReference>
<accession>A0A952KIR7</accession>
<evidence type="ECO:0000313" key="2">
    <source>
        <dbReference type="EMBL" id="MBW8727041.1"/>
    </source>
</evidence>
<dbReference type="Proteomes" id="UP000700706">
    <property type="component" value="Unassembled WGS sequence"/>
</dbReference>